<dbReference type="RefSeq" id="WP_129275087.1">
    <property type="nucleotide sequence ID" value="NZ_MZXW01000053.1"/>
</dbReference>
<name>A0A4Q1UKY3_9BRAD</name>
<dbReference type="Gene3D" id="3.30.565.10">
    <property type="entry name" value="Histidine kinase-like ATPase, C-terminal domain"/>
    <property type="match status" value="1"/>
</dbReference>
<evidence type="ECO:0000313" key="3">
    <source>
        <dbReference type="Proteomes" id="UP000290819"/>
    </source>
</evidence>
<evidence type="ECO:0008006" key="4">
    <source>
        <dbReference type="Google" id="ProtNLM"/>
    </source>
</evidence>
<keyword evidence="3" id="KW-1185">Reference proteome</keyword>
<reference evidence="2 3" key="1">
    <citation type="submission" date="2017-03" db="EMBL/GenBank/DDBJ databases">
        <authorList>
            <person name="Safronova V.I."/>
            <person name="Sazanova A.L."/>
            <person name="Chirak E.R."/>
        </authorList>
    </citation>
    <scope>NUCLEOTIDE SEQUENCE [LARGE SCALE GENOMIC DNA]</scope>
    <source>
        <strain evidence="2 3">Opo-243</strain>
    </source>
</reference>
<comment type="caution">
    <text evidence="2">The sequence shown here is derived from an EMBL/GenBank/DDBJ whole genome shotgun (WGS) entry which is preliminary data.</text>
</comment>
<organism evidence="2 3">
    <name type="scientific">Bradyrhizobium betae</name>
    <dbReference type="NCBI Taxonomy" id="244734"/>
    <lineage>
        <taxon>Bacteria</taxon>
        <taxon>Pseudomonadati</taxon>
        <taxon>Pseudomonadota</taxon>
        <taxon>Alphaproteobacteria</taxon>
        <taxon>Hyphomicrobiales</taxon>
        <taxon>Nitrobacteraceae</taxon>
        <taxon>Bradyrhizobium</taxon>
    </lineage>
</organism>
<sequence length="687" mass="77674">MVVLTLKAKNDHLQRVASTRDNIKAIAEYVWNALDADATEISVDLDRTSLGGIVAIVIRDNGSGISQSRAEHDFESLGESWKLHAARTTKRGRAIHGKEGQGRLRFYSLAQNARWTSVYETNEGRFQIKIEIDANHLQNSSVSEPTSVPANEPTGTVVELSPLKNTFDWLGGEDARSEFDSTFAPYILQYPDVKIVYDQHAVDPDKTIEHSYQFPSQPIICPGRTVKDLTLRVIEWKSHVAERKIYFGGEAGVVLGSLPASVTAPDFSFSAYAYTPFFNEIAKAHLLEFDGGLADPAFARVLEYIRDTLGDYFRARKAERSGELIQELKDAGVYPYEGDPRDEIERHERQVFDIATHAAVSYSKDFKKADNPLKKIALGLLKEALKNNPESVTRILKAVFNLPKVRQDEFSQLLERTELGNIISASSLVANRIVALEVLREIVFEPKHRNTIKERGELDALIRDNTWIFGEGFHLTMAEAGLTKIMDRVSDELALKRKRGAKVRKPDGRIGRIDSFLGRVVPRENANLHEYLLIELKRPSLEIGRKEVDQLEDYVNAILAQPDFINTSTQWHFFLVTTKYDDVVGQRITQENRPAGLFIDKPNHRVWVKSWAELIRECDARLRFVQEKLRIEVSTEEIQERIARLKASVLKSPDQPQSDHRRMGEPSFDFDNAAPVSVNGQQPQTGS</sequence>
<dbReference type="Proteomes" id="UP000290819">
    <property type="component" value="Unassembled WGS sequence"/>
</dbReference>
<accession>A0A4Q1UKY3</accession>
<dbReference type="Pfam" id="PF13589">
    <property type="entry name" value="HATPase_c_3"/>
    <property type="match status" value="1"/>
</dbReference>
<gene>
    <name evidence="2" type="ORF">B5V03_35455</name>
</gene>
<dbReference type="EMBL" id="MZXW01000053">
    <property type="protein sequence ID" value="RXT35182.1"/>
    <property type="molecule type" value="Genomic_DNA"/>
</dbReference>
<proteinExistence type="predicted"/>
<protein>
    <recommendedName>
        <fullName evidence="4">ATP-binding protein</fullName>
    </recommendedName>
</protein>
<evidence type="ECO:0000256" key="1">
    <source>
        <dbReference type="SAM" id="MobiDB-lite"/>
    </source>
</evidence>
<dbReference type="SUPFAM" id="SSF55874">
    <property type="entry name" value="ATPase domain of HSP90 chaperone/DNA topoisomerase II/histidine kinase"/>
    <property type="match status" value="1"/>
</dbReference>
<evidence type="ECO:0000313" key="2">
    <source>
        <dbReference type="EMBL" id="RXT35182.1"/>
    </source>
</evidence>
<dbReference type="InterPro" id="IPR036890">
    <property type="entry name" value="HATPase_C_sf"/>
</dbReference>
<dbReference type="AlphaFoldDB" id="A0A4Q1UKY3"/>
<dbReference type="OrthoDB" id="8765545at2"/>
<feature type="region of interest" description="Disordered" evidence="1">
    <location>
        <begin position="649"/>
        <end position="687"/>
    </location>
</feature>
<feature type="compositionally biased region" description="Polar residues" evidence="1">
    <location>
        <begin position="678"/>
        <end position="687"/>
    </location>
</feature>